<dbReference type="InterPro" id="IPR036291">
    <property type="entry name" value="NAD(P)-bd_dom_sf"/>
</dbReference>
<protein>
    <recommendedName>
        <fullName evidence="3">Dipicolinate synthase subunit A N-terminal domain-containing protein</fullName>
    </recommendedName>
</protein>
<gene>
    <name evidence="1" type="ORF">B5E91_04485</name>
</gene>
<evidence type="ECO:0008006" key="3">
    <source>
        <dbReference type="Google" id="ProtNLM"/>
    </source>
</evidence>
<dbReference type="AlphaFoldDB" id="A0A1Y4QK78"/>
<dbReference type="RefSeq" id="WP_087255514.1">
    <property type="nucleotide sequence ID" value="NZ_JAFILD010000008.1"/>
</dbReference>
<comment type="caution">
    <text evidence="1">The sequence shown here is derived from an EMBL/GenBank/DDBJ whole genome shotgun (WGS) entry which is preliminary data.</text>
</comment>
<organism evidence="1 2">
    <name type="scientific">Thomasclavelia spiroformis</name>
    <dbReference type="NCBI Taxonomy" id="29348"/>
    <lineage>
        <taxon>Bacteria</taxon>
        <taxon>Bacillati</taxon>
        <taxon>Bacillota</taxon>
        <taxon>Erysipelotrichia</taxon>
        <taxon>Erysipelotrichales</taxon>
        <taxon>Coprobacillaceae</taxon>
        <taxon>Thomasclavelia</taxon>
    </lineage>
</organism>
<name>A0A1Y4QK78_9FIRM</name>
<dbReference type="Gene3D" id="3.40.50.720">
    <property type="entry name" value="NAD(P)-binding Rossmann-like Domain"/>
    <property type="match status" value="1"/>
</dbReference>
<proteinExistence type="predicted"/>
<reference evidence="2" key="1">
    <citation type="submission" date="2017-04" db="EMBL/GenBank/DDBJ databases">
        <title>Function of individual gut microbiota members based on whole genome sequencing of pure cultures obtained from chicken caecum.</title>
        <authorList>
            <person name="Medvecky M."/>
            <person name="Cejkova D."/>
            <person name="Polansky O."/>
            <person name="Karasova D."/>
            <person name="Kubasova T."/>
            <person name="Cizek A."/>
            <person name="Rychlik I."/>
        </authorList>
    </citation>
    <scope>NUCLEOTIDE SEQUENCE [LARGE SCALE GENOMIC DNA]</scope>
    <source>
        <strain evidence="2">An149</strain>
    </source>
</reference>
<dbReference type="Proteomes" id="UP000196258">
    <property type="component" value="Unassembled WGS sequence"/>
</dbReference>
<sequence length="249" mass="28740">MLVYINQMDNRCKYLAKLMTRDGYEVIDNQDKLPSCMIVYLGVDGKDCKQDDFAFGSVVFTLLKNQRLEYLSKIKGFKYHYLYSDQTFVLENSYISDEALIAYMIIDNAISLNDSNILILGYGNCGKDLASKLVRFNAHISVSTREEHYRNEIILSGYRYLCLEKLSLHGFDFIINTVPDNIIDEKMMDTKDKDCQIYDIASKPYGLSSELRDVNYHLLKQLPTKYAYQSSALALYKAIKRAVDSHVEK</sequence>
<evidence type="ECO:0000313" key="2">
    <source>
        <dbReference type="Proteomes" id="UP000196258"/>
    </source>
</evidence>
<dbReference type="SUPFAM" id="SSF51735">
    <property type="entry name" value="NAD(P)-binding Rossmann-fold domains"/>
    <property type="match status" value="1"/>
</dbReference>
<dbReference type="EMBL" id="NFLB01000004">
    <property type="protein sequence ID" value="OUQ05674.1"/>
    <property type="molecule type" value="Genomic_DNA"/>
</dbReference>
<accession>A0A1Y4QK78</accession>
<evidence type="ECO:0000313" key="1">
    <source>
        <dbReference type="EMBL" id="OUQ05674.1"/>
    </source>
</evidence>